<evidence type="ECO:0000256" key="1">
    <source>
        <dbReference type="ARBA" id="ARBA00008056"/>
    </source>
</evidence>
<dbReference type="STRING" id="1314776.A0A166AK98"/>
<evidence type="ECO:0000256" key="5">
    <source>
        <dbReference type="RuleBase" id="RU003682"/>
    </source>
</evidence>
<dbReference type="InterPro" id="IPR026992">
    <property type="entry name" value="DIOX_N"/>
</dbReference>
<dbReference type="PRINTS" id="PR00682">
    <property type="entry name" value="IPNSYNTHASE"/>
</dbReference>
<comment type="similarity">
    <text evidence="1 5">Belongs to the iron/ascorbate-dependent oxidoreductase family.</text>
</comment>
<dbReference type="Pfam" id="PF03171">
    <property type="entry name" value="2OG-FeII_Oxy"/>
    <property type="match status" value="1"/>
</dbReference>
<keyword evidence="4 5" id="KW-0408">Iron</keyword>
<dbReference type="InterPro" id="IPR044861">
    <property type="entry name" value="IPNS-like_FE2OG_OXY"/>
</dbReference>
<dbReference type="InterPro" id="IPR005123">
    <property type="entry name" value="Oxoglu/Fe-dep_dioxygenase_dom"/>
</dbReference>
<name>A0A166AK98_9AGAM</name>
<evidence type="ECO:0000256" key="2">
    <source>
        <dbReference type="ARBA" id="ARBA00022723"/>
    </source>
</evidence>
<protein>
    <submittedName>
        <fullName evidence="7">Clavaminate synthase-like protein</fullName>
    </submittedName>
</protein>
<proteinExistence type="inferred from homology"/>
<reference evidence="7 8" key="1">
    <citation type="journal article" date="2016" name="Mol. Biol. Evol.">
        <title>Comparative Genomics of Early-Diverging Mushroom-Forming Fungi Provides Insights into the Origins of Lignocellulose Decay Capabilities.</title>
        <authorList>
            <person name="Nagy L.G."/>
            <person name="Riley R."/>
            <person name="Tritt A."/>
            <person name="Adam C."/>
            <person name="Daum C."/>
            <person name="Floudas D."/>
            <person name="Sun H."/>
            <person name="Yadav J.S."/>
            <person name="Pangilinan J."/>
            <person name="Larsson K.H."/>
            <person name="Matsuura K."/>
            <person name="Barry K."/>
            <person name="Labutti K."/>
            <person name="Kuo R."/>
            <person name="Ohm R.A."/>
            <person name="Bhattacharya S.S."/>
            <person name="Shirouzu T."/>
            <person name="Yoshinaga Y."/>
            <person name="Martin F.M."/>
            <person name="Grigoriev I.V."/>
            <person name="Hibbett D.S."/>
        </authorList>
    </citation>
    <scope>NUCLEOTIDE SEQUENCE [LARGE SCALE GENOMIC DNA]</scope>
    <source>
        <strain evidence="7 8">HHB10207 ss-3</strain>
    </source>
</reference>
<dbReference type="PROSITE" id="PS51471">
    <property type="entry name" value="FE2OG_OXY"/>
    <property type="match status" value="1"/>
</dbReference>
<evidence type="ECO:0000313" key="7">
    <source>
        <dbReference type="EMBL" id="KZT35412.1"/>
    </source>
</evidence>
<accession>A0A166AK98</accession>
<dbReference type="GO" id="GO:0046872">
    <property type="term" value="F:metal ion binding"/>
    <property type="evidence" value="ECO:0007669"/>
    <property type="project" value="UniProtKB-KW"/>
</dbReference>
<dbReference type="EMBL" id="KV428140">
    <property type="protein sequence ID" value="KZT35412.1"/>
    <property type="molecule type" value="Genomic_DNA"/>
</dbReference>
<gene>
    <name evidence="7" type="ORF">SISSUDRAFT_169986</name>
</gene>
<dbReference type="InterPro" id="IPR027443">
    <property type="entry name" value="IPNS-like_sf"/>
</dbReference>
<dbReference type="GO" id="GO:0016491">
    <property type="term" value="F:oxidoreductase activity"/>
    <property type="evidence" value="ECO:0007669"/>
    <property type="project" value="UniProtKB-KW"/>
</dbReference>
<evidence type="ECO:0000256" key="3">
    <source>
        <dbReference type="ARBA" id="ARBA00023002"/>
    </source>
</evidence>
<evidence type="ECO:0000259" key="6">
    <source>
        <dbReference type="PROSITE" id="PS51471"/>
    </source>
</evidence>
<feature type="domain" description="Fe2OG dioxygenase" evidence="6">
    <location>
        <begin position="174"/>
        <end position="276"/>
    </location>
</feature>
<organism evidence="7 8">
    <name type="scientific">Sistotremastrum suecicum HHB10207 ss-3</name>
    <dbReference type="NCBI Taxonomy" id="1314776"/>
    <lineage>
        <taxon>Eukaryota</taxon>
        <taxon>Fungi</taxon>
        <taxon>Dikarya</taxon>
        <taxon>Basidiomycota</taxon>
        <taxon>Agaricomycotina</taxon>
        <taxon>Agaricomycetes</taxon>
        <taxon>Sistotremastrales</taxon>
        <taxon>Sistotremastraceae</taxon>
        <taxon>Sistotremastrum</taxon>
    </lineage>
</organism>
<evidence type="ECO:0000256" key="4">
    <source>
        <dbReference type="ARBA" id="ARBA00023004"/>
    </source>
</evidence>
<dbReference type="PANTHER" id="PTHR10209:SF881">
    <property type="entry name" value="FI07970P-RELATED"/>
    <property type="match status" value="1"/>
</dbReference>
<keyword evidence="8" id="KW-1185">Reference proteome</keyword>
<dbReference type="SUPFAM" id="SSF51197">
    <property type="entry name" value="Clavaminate synthase-like"/>
    <property type="match status" value="1"/>
</dbReference>
<dbReference type="Pfam" id="PF14226">
    <property type="entry name" value="DIOX_N"/>
    <property type="match status" value="1"/>
</dbReference>
<evidence type="ECO:0000313" key="8">
    <source>
        <dbReference type="Proteomes" id="UP000076798"/>
    </source>
</evidence>
<keyword evidence="3 5" id="KW-0560">Oxidoreductase</keyword>
<dbReference type="OrthoDB" id="288590at2759"/>
<dbReference type="AlphaFoldDB" id="A0A166AK98"/>
<dbReference type="Gene3D" id="2.60.120.330">
    <property type="entry name" value="B-lactam Antibiotic, Isopenicillin N Synthase, Chain"/>
    <property type="match status" value="1"/>
</dbReference>
<keyword evidence="2 5" id="KW-0479">Metal-binding</keyword>
<dbReference type="PANTHER" id="PTHR10209">
    <property type="entry name" value="OXIDOREDUCTASE, 2OG-FE II OXYGENASE FAMILY PROTEIN"/>
    <property type="match status" value="1"/>
</dbReference>
<dbReference type="Proteomes" id="UP000076798">
    <property type="component" value="Unassembled WGS sequence"/>
</dbReference>
<sequence>MSFHAVPVIDFSRASSTDPDERLALVKDIKDACTNVGFFYAKNHGVDAALLQNVTKAMKSFFAHPLEEKQKWIREGVAGYTPIQKLRHDPNQYGGDMHEAFEIKWELLDPLADSSRDDGIMSATNVWPDELPEFRLAALSYYHAVLDFGLSIFPLFALALGLPENFFDDKTTKPAAPMRLLHYPAQTGIIDDRTVGIGAHTDWQCFTLLWQDDVGGLQVLNQDNKWIDAPPIQGTFVVNIGDQLSRWTNDTFKSTVHRAINRTNVERFSIPIFFGSDYDVDIAPIATCVSEDRPAKYPSASLEIYSQSSFSAFAQFGCKVVVDSNSGRLFAQDAARAARSSPMSNSLIGELVSNSDLGFVFITFREHARTSSFIIVGSYSQRQYAPSGFAHPFSGLKTLGRLPLLSPQSPPLIFADFDGSSSNLGRNRSYALFNTSIQLSPSLSRHLCCAPVSPLHPFIDLSMSNPHYCTTMMYCLTRT</sequence>